<name>A0A1I3L8L1_9ACTN</name>
<organism evidence="1 2">
    <name type="scientific">Streptosporangium canum</name>
    <dbReference type="NCBI Taxonomy" id="324952"/>
    <lineage>
        <taxon>Bacteria</taxon>
        <taxon>Bacillati</taxon>
        <taxon>Actinomycetota</taxon>
        <taxon>Actinomycetes</taxon>
        <taxon>Streptosporangiales</taxon>
        <taxon>Streptosporangiaceae</taxon>
        <taxon>Streptosporangium</taxon>
    </lineage>
</organism>
<dbReference type="EMBL" id="FOQY01000005">
    <property type="protein sequence ID" value="SFI80846.1"/>
    <property type="molecule type" value="Genomic_DNA"/>
</dbReference>
<gene>
    <name evidence="1" type="ORF">SAMN05216275_10544</name>
</gene>
<sequence>MRTATARPIHVIASDIRAEWKKVYFGAVPYLEAMEELKEVTDMYYADSADSIIRYFLSNASTFRGPRAKEIKAELKALI</sequence>
<dbReference type="AlphaFoldDB" id="A0A1I3L8L1"/>
<proteinExistence type="predicted"/>
<protein>
    <submittedName>
        <fullName evidence="1">Uncharacterized protein</fullName>
    </submittedName>
</protein>
<evidence type="ECO:0000313" key="2">
    <source>
        <dbReference type="Proteomes" id="UP000199111"/>
    </source>
</evidence>
<reference evidence="2" key="1">
    <citation type="submission" date="2016-10" db="EMBL/GenBank/DDBJ databases">
        <authorList>
            <person name="Varghese N."/>
            <person name="Submissions S."/>
        </authorList>
    </citation>
    <scope>NUCLEOTIDE SEQUENCE [LARGE SCALE GENOMIC DNA]</scope>
    <source>
        <strain evidence="2">CGMCC 4.2126</strain>
    </source>
</reference>
<evidence type="ECO:0000313" key="1">
    <source>
        <dbReference type="EMBL" id="SFI80846.1"/>
    </source>
</evidence>
<dbReference type="RefSeq" id="WP_093886531.1">
    <property type="nucleotide sequence ID" value="NZ_FOQY01000005.1"/>
</dbReference>
<keyword evidence="2" id="KW-1185">Reference proteome</keyword>
<accession>A0A1I3L8L1</accession>
<dbReference type="Proteomes" id="UP000199111">
    <property type="component" value="Unassembled WGS sequence"/>
</dbReference>
<dbReference type="GeneID" id="96297580"/>